<gene>
    <name evidence="2" type="ORF">HNQ57_000552</name>
</gene>
<reference evidence="2 3" key="1">
    <citation type="submission" date="2020-08" db="EMBL/GenBank/DDBJ databases">
        <title>Genomic Encyclopedia of Type Strains, Phase IV (KMG-IV): sequencing the most valuable type-strain genomes for metagenomic binning, comparative biology and taxonomic classification.</title>
        <authorList>
            <person name="Goeker M."/>
        </authorList>
    </citation>
    <scope>NUCLEOTIDE SEQUENCE [LARGE SCALE GENOMIC DNA]</scope>
    <source>
        <strain evidence="2 3">DSM 25701</strain>
    </source>
</reference>
<dbReference type="SUPFAM" id="SSF50475">
    <property type="entry name" value="FMN-binding split barrel"/>
    <property type="match status" value="1"/>
</dbReference>
<feature type="domain" description="Pyridoxamine 5'-phosphate oxidase N-terminal" evidence="1">
    <location>
        <begin position="14"/>
        <end position="98"/>
    </location>
</feature>
<dbReference type="Pfam" id="PF01243">
    <property type="entry name" value="PNPOx_N"/>
    <property type="match status" value="1"/>
</dbReference>
<evidence type="ECO:0000313" key="3">
    <source>
        <dbReference type="Proteomes" id="UP000536640"/>
    </source>
</evidence>
<evidence type="ECO:0000259" key="1">
    <source>
        <dbReference type="Pfam" id="PF01243"/>
    </source>
</evidence>
<evidence type="ECO:0000313" key="2">
    <source>
        <dbReference type="EMBL" id="MBB5186293.1"/>
    </source>
</evidence>
<organism evidence="2 3">
    <name type="scientific">Zhongshania antarctica</name>
    <dbReference type="NCBI Taxonomy" id="641702"/>
    <lineage>
        <taxon>Bacteria</taxon>
        <taxon>Pseudomonadati</taxon>
        <taxon>Pseudomonadota</taxon>
        <taxon>Gammaproteobacteria</taxon>
        <taxon>Cellvibrionales</taxon>
        <taxon>Spongiibacteraceae</taxon>
        <taxon>Zhongshania</taxon>
    </lineage>
</organism>
<keyword evidence="3" id="KW-1185">Reference proteome</keyword>
<accession>A0A840R100</accession>
<name>A0A840R100_9GAMM</name>
<dbReference type="InterPro" id="IPR011576">
    <property type="entry name" value="Pyridox_Oxase_N"/>
</dbReference>
<protein>
    <submittedName>
        <fullName evidence="2">General stress protein 26</fullName>
    </submittedName>
</protein>
<dbReference type="EMBL" id="JACHHW010000001">
    <property type="protein sequence ID" value="MBB5186293.1"/>
    <property type="molecule type" value="Genomic_DNA"/>
</dbReference>
<dbReference type="InterPro" id="IPR012349">
    <property type="entry name" value="Split_barrel_FMN-bd"/>
</dbReference>
<dbReference type="Proteomes" id="UP000536640">
    <property type="component" value="Unassembled WGS sequence"/>
</dbReference>
<sequence>MNDMPGPDTMTLCEEIRAHLAARKLAVLATQSDGQPHASLMAFTPVDDIKRLVFATYRKTRKYESIIQGGRAALLIGSGIEPFEQQRAGLIVTAHGNVFAAPINSAQSMLKSHIQRHPEFEEFFSSPECALIVMEISDYQLVTSTEEVRWCNLDSI</sequence>
<comment type="caution">
    <text evidence="2">The sequence shown here is derived from an EMBL/GenBank/DDBJ whole genome shotgun (WGS) entry which is preliminary data.</text>
</comment>
<proteinExistence type="predicted"/>
<dbReference type="AlphaFoldDB" id="A0A840R100"/>
<dbReference type="Gene3D" id="2.30.110.10">
    <property type="entry name" value="Electron Transport, Fmn-binding Protein, Chain A"/>
    <property type="match status" value="1"/>
</dbReference>
<dbReference type="RefSeq" id="WP_184461079.1">
    <property type="nucleotide sequence ID" value="NZ_JACHHW010000001.1"/>
</dbReference>